<feature type="compositionally biased region" description="Basic and acidic residues" evidence="2">
    <location>
        <begin position="1"/>
        <end position="39"/>
    </location>
</feature>
<comment type="caution">
    <text evidence="3">The sequence shown here is derived from an EMBL/GenBank/DDBJ whole genome shotgun (WGS) entry which is preliminary data.</text>
</comment>
<dbReference type="GO" id="GO:0045944">
    <property type="term" value="P:positive regulation of transcription by RNA polymerase II"/>
    <property type="evidence" value="ECO:0007669"/>
    <property type="project" value="TreeGrafter"/>
</dbReference>
<dbReference type="EMBL" id="JBBPFD010000694">
    <property type="protein sequence ID" value="KAK7877409.1"/>
    <property type="molecule type" value="Genomic_DNA"/>
</dbReference>
<feature type="region of interest" description="Disordered" evidence="2">
    <location>
        <begin position="146"/>
        <end position="196"/>
    </location>
</feature>
<dbReference type="Proteomes" id="UP001460270">
    <property type="component" value="Unassembled WGS sequence"/>
</dbReference>
<name>A0AAW0MF42_9GOBI</name>
<keyword evidence="4" id="KW-1185">Reference proteome</keyword>
<dbReference type="GO" id="GO:0003677">
    <property type="term" value="F:DNA binding"/>
    <property type="evidence" value="ECO:0007669"/>
    <property type="project" value="TreeGrafter"/>
</dbReference>
<organism evidence="3 4">
    <name type="scientific">Mugilogobius chulae</name>
    <name type="common">yellowstripe goby</name>
    <dbReference type="NCBI Taxonomy" id="88201"/>
    <lineage>
        <taxon>Eukaryota</taxon>
        <taxon>Metazoa</taxon>
        <taxon>Chordata</taxon>
        <taxon>Craniata</taxon>
        <taxon>Vertebrata</taxon>
        <taxon>Euteleostomi</taxon>
        <taxon>Actinopterygii</taxon>
        <taxon>Neopterygii</taxon>
        <taxon>Teleostei</taxon>
        <taxon>Neoteleostei</taxon>
        <taxon>Acanthomorphata</taxon>
        <taxon>Gobiaria</taxon>
        <taxon>Gobiiformes</taxon>
        <taxon>Gobioidei</taxon>
        <taxon>Gobiidae</taxon>
        <taxon>Gobionellinae</taxon>
        <taxon>Mugilogobius</taxon>
    </lineage>
</organism>
<gene>
    <name evidence="3" type="ORF">WMY93_031896</name>
</gene>
<dbReference type="GO" id="GO:0016592">
    <property type="term" value="C:mediator complex"/>
    <property type="evidence" value="ECO:0007669"/>
    <property type="project" value="TreeGrafter"/>
</dbReference>
<dbReference type="AlphaFoldDB" id="A0AAW0MF42"/>
<evidence type="ECO:0000256" key="2">
    <source>
        <dbReference type="SAM" id="MobiDB-lite"/>
    </source>
</evidence>
<dbReference type="InterPro" id="IPR029199">
    <property type="entry name" value="THRAP3_BCLAF1"/>
</dbReference>
<feature type="compositionally biased region" description="Low complexity" evidence="2">
    <location>
        <begin position="299"/>
        <end position="310"/>
    </location>
</feature>
<feature type="region of interest" description="Disordered" evidence="2">
    <location>
        <begin position="1"/>
        <end position="46"/>
    </location>
</feature>
<comment type="similarity">
    <text evidence="1">Belongs to the BCLAF1/THRAP3 family.</text>
</comment>
<evidence type="ECO:0000313" key="4">
    <source>
        <dbReference type="Proteomes" id="UP001460270"/>
    </source>
</evidence>
<accession>A0AAW0MF42</accession>
<dbReference type="GO" id="GO:0003712">
    <property type="term" value="F:transcription coregulator activity"/>
    <property type="evidence" value="ECO:0007669"/>
    <property type="project" value="TreeGrafter"/>
</dbReference>
<evidence type="ECO:0000256" key="1">
    <source>
        <dbReference type="ARBA" id="ARBA00006481"/>
    </source>
</evidence>
<proteinExistence type="inferred from homology"/>
<dbReference type="PANTHER" id="PTHR15268">
    <property type="entry name" value="THRAP3/BCLAF1"/>
    <property type="match status" value="1"/>
</dbReference>
<dbReference type="PANTHER" id="PTHR15268:SF17">
    <property type="entry name" value="BCLAF1 AND THRAP3 FAMILY MEMBER 3"/>
    <property type="match status" value="1"/>
</dbReference>
<dbReference type="Pfam" id="PF15440">
    <property type="entry name" value="THRAP3_BCLAF1"/>
    <property type="match status" value="1"/>
</dbReference>
<protein>
    <submittedName>
        <fullName evidence="3">Uncharacterized protein</fullName>
    </submittedName>
</protein>
<feature type="compositionally biased region" description="Basic residues" evidence="2">
    <location>
        <begin position="288"/>
        <end position="298"/>
    </location>
</feature>
<feature type="region of interest" description="Disordered" evidence="2">
    <location>
        <begin position="251"/>
        <end position="310"/>
    </location>
</feature>
<evidence type="ECO:0000313" key="3">
    <source>
        <dbReference type="EMBL" id="KAK7877409.1"/>
    </source>
</evidence>
<sequence length="310" mass="36075">MERRRQRDERQNFKMRRENQEEVPRRDMDVGQHLRELRGQRSKPNPDMMVITEETLTIKVDMSRPVNKNSAMLYSAEDRQLSLDLVHVGRQRLDFLSTAESWGANSRDHAAQHTGTFAQEIITLTHLVKDLYFGGEGITLNQRFSAPQRGGHEDEEPHGLTLSERFSSSRLNSNRDGDDSTFTRQGPLQLLGSSLVRDSDDLRHDLEKRRQERLEGVKVTIAGQNQSQRPQMATPVHSSEQMFGHDDEIQDEAEEVSNWSEEPHWRPDGPMQSPRRGRPFRSNGPFRRNYRQMRRPNYRHNNNNNGGPNW</sequence>
<reference evidence="4" key="1">
    <citation type="submission" date="2024-04" db="EMBL/GenBank/DDBJ databases">
        <title>Salinicola lusitanus LLJ914,a marine bacterium isolated from the Okinawa Trough.</title>
        <authorList>
            <person name="Li J."/>
        </authorList>
    </citation>
    <scope>NUCLEOTIDE SEQUENCE [LARGE SCALE GENOMIC DNA]</scope>
</reference>